<feature type="transmembrane region" description="Helical" evidence="1">
    <location>
        <begin position="70"/>
        <end position="99"/>
    </location>
</feature>
<keyword evidence="3" id="KW-1185">Reference proteome</keyword>
<keyword evidence="1" id="KW-0472">Membrane</keyword>
<reference evidence="2" key="1">
    <citation type="submission" date="2021-01" db="EMBL/GenBank/DDBJ databases">
        <title>Whole genome shotgun sequence of Planobispora rosea NBRC 15558.</title>
        <authorList>
            <person name="Komaki H."/>
            <person name="Tamura T."/>
        </authorList>
    </citation>
    <scope>NUCLEOTIDE SEQUENCE</scope>
    <source>
        <strain evidence="2">NBRC 15558</strain>
    </source>
</reference>
<gene>
    <name evidence="2" type="ORF">Pro02_69590</name>
</gene>
<sequence length="199" mass="20849">MNPRILRTPFVAAPLLVLAYGVIRILDGLDGSRGPGLAWTTGHLAFIAALILFVPIFWQLRRMAGRDTVATVSAVTGLAGGAAFLAQFTIDIVVGFMAADHAAMGPLFDRVQSIPGVSPVVYGVGPALFSIGQLALAVQLAFLGRVRAWVPVLVLAYSLLPLIDKDLIPLSAVCLLVSFVPLARRATVSAPVAPGAVRT</sequence>
<dbReference type="RefSeq" id="WP_229803848.1">
    <property type="nucleotide sequence ID" value="NZ_BMQP01000054.1"/>
</dbReference>
<keyword evidence="1" id="KW-0812">Transmembrane</keyword>
<dbReference type="Proteomes" id="UP000655044">
    <property type="component" value="Unassembled WGS sequence"/>
</dbReference>
<proteinExistence type="predicted"/>
<evidence type="ECO:0000313" key="2">
    <source>
        <dbReference type="EMBL" id="GIH88551.1"/>
    </source>
</evidence>
<feature type="transmembrane region" description="Helical" evidence="1">
    <location>
        <begin position="119"/>
        <end position="143"/>
    </location>
</feature>
<name>A0A8J3S9L4_PLARO</name>
<dbReference type="EMBL" id="BOOI01000083">
    <property type="protein sequence ID" value="GIH88551.1"/>
    <property type="molecule type" value="Genomic_DNA"/>
</dbReference>
<accession>A0A8J3S9L4</accession>
<organism evidence="2 3">
    <name type="scientific">Planobispora rosea</name>
    <dbReference type="NCBI Taxonomy" id="35762"/>
    <lineage>
        <taxon>Bacteria</taxon>
        <taxon>Bacillati</taxon>
        <taxon>Actinomycetota</taxon>
        <taxon>Actinomycetes</taxon>
        <taxon>Streptosporangiales</taxon>
        <taxon>Streptosporangiaceae</taxon>
        <taxon>Planobispora</taxon>
    </lineage>
</organism>
<feature type="transmembrane region" description="Helical" evidence="1">
    <location>
        <begin position="37"/>
        <end position="58"/>
    </location>
</feature>
<evidence type="ECO:0000313" key="3">
    <source>
        <dbReference type="Proteomes" id="UP000655044"/>
    </source>
</evidence>
<dbReference type="AlphaFoldDB" id="A0A8J3S9L4"/>
<evidence type="ECO:0000256" key="1">
    <source>
        <dbReference type="SAM" id="Phobius"/>
    </source>
</evidence>
<protein>
    <submittedName>
        <fullName evidence="2">Uncharacterized protein</fullName>
    </submittedName>
</protein>
<comment type="caution">
    <text evidence="2">The sequence shown here is derived from an EMBL/GenBank/DDBJ whole genome shotgun (WGS) entry which is preliminary data.</text>
</comment>
<keyword evidence="1" id="KW-1133">Transmembrane helix</keyword>